<dbReference type="BioCyc" id="CNIT1237085:G1324-840-MONOMER"/>
<dbReference type="HOGENOM" id="CLU_2930308_0_0_2"/>
<organism evidence="1 2">
    <name type="scientific">Nitrososphaera gargensis (strain Ga9.2)</name>
    <dbReference type="NCBI Taxonomy" id="1237085"/>
    <lineage>
        <taxon>Archaea</taxon>
        <taxon>Nitrososphaerota</taxon>
        <taxon>Nitrososphaeria</taxon>
        <taxon>Nitrososphaerales</taxon>
        <taxon>Nitrososphaeraceae</taxon>
        <taxon>Nitrososphaera</taxon>
    </lineage>
</organism>
<gene>
    <name evidence="1" type="ordered locus">Ngar_c08420</name>
</gene>
<evidence type="ECO:0000313" key="2">
    <source>
        <dbReference type="Proteomes" id="UP000008037"/>
    </source>
</evidence>
<protein>
    <submittedName>
        <fullName evidence="1">Putative diacylglycerol kinase catalytic region</fullName>
    </submittedName>
</protein>
<reference evidence="1 2" key="1">
    <citation type="journal article" date="2012" name="Environ. Microbiol.">
        <title>The genome of the ammonia-oxidizing Candidatus Nitrososphaera gargensis: insights into metabolic versatility and environmental adaptations.</title>
        <authorList>
            <person name="Spang A."/>
            <person name="Poehlein A."/>
            <person name="Offre P."/>
            <person name="Zumbragel S."/>
            <person name="Haider S."/>
            <person name="Rychlik N."/>
            <person name="Nowka B."/>
            <person name="Schmeisser C."/>
            <person name="Lebedeva E.V."/>
            <person name="Rattei T."/>
            <person name="Bohm C."/>
            <person name="Schmid M."/>
            <person name="Galushko A."/>
            <person name="Hatzenpichler R."/>
            <person name="Weinmaier T."/>
            <person name="Daniel R."/>
            <person name="Schleper C."/>
            <person name="Spieck E."/>
            <person name="Streit W."/>
            <person name="Wagner M."/>
        </authorList>
    </citation>
    <scope>NUCLEOTIDE SEQUENCE [LARGE SCALE GENOMIC DNA]</scope>
    <source>
        <strain evidence="2">Ga9.2</strain>
    </source>
</reference>
<dbReference type="EMBL" id="CP002408">
    <property type="protein sequence ID" value="AFU57784.1"/>
    <property type="molecule type" value="Genomic_DNA"/>
</dbReference>
<dbReference type="GO" id="GO:0016301">
    <property type="term" value="F:kinase activity"/>
    <property type="evidence" value="ECO:0007669"/>
    <property type="project" value="UniProtKB-KW"/>
</dbReference>
<dbReference type="InParanoid" id="K0IMC7"/>
<keyword evidence="2" id="KW-1185">Reference proteome</keyword>
<dbReference type="KEGG" id="nga:Ngar_c08420"/>
<keyword evidence="1" id="KW-0808">Transferase</keyword>
<evidence type="ECO:0000313" key="1">
    <source>
        <dbReference type="EMBL" id="AFU57784.1"/>
    </source>
</evidence>
<dbReference type="AlphaFoldDB" id="K0IMC7"/>
<name>K0IMC7_NITGG</name>
<dbReference type="STRING" id="1237085.Ngar_c08420"/>
<accession>K0IMC7</accession>
<keyword evidence="1" id="KW-0418">Kinase</keyword>
<sequence>MIVNPNSCSGLTGKNWDQLYSQIKKVLGKSSIKVAFSKKAGDGTSLARGYLRKALQRYMQ</sequence>
<proteinExistence type="predicted"/>
<dbReference type="Proteomes" id="UP000008037">
    <property type="component" value="Chromosome"/>
</dbReference>